<gene>
    <name evidence="1" type="ORF">D9Q81_01115</name>
</gene>
<dbReference type="EMBL" id="RCOR01000006">
    <property type="protein sequence ID" value="RSN70636.1"/>
    <property type="molecule type" value="Genomic_DNA"/>
</dbReference>
<dbReference type="InterPro" id="IPR010319">
    <property type="entry name" value="Transglutaminase-like_Cys_pept"/>
</dbReference>
<protein>
    <submittedName>
        <fullName evidence="1">Transglutaminase domain-containing protein</fullName>
    </submittedName>
</protein>
<organism evidence="1 2">
    <name type="scientific">Candidatus Korarchaeum cryptofilum</name>
    <dbReference type="NCBI Taxonomy" id="498846"/>
    <lineage>
        <taxon>Archaea</taxon>
        <taxon>Thermoproteota</taxon>
        <taxon>Candidatus Korarchaeia</taxon>
        <taxon>Candidatus Korarchaeales</taxon>
        <taxon>Candidatus Korarchaeaceae</taxon>
        <taxon>Candidatus Korarchaeum</taxon>
    </lineage>
</organism>
<evidence type="ECO:0000313" key="2">
    <source>
        <dbReference type="Proteomes" id="UP000278149"/>
    </source>
</evidence>
<evidence type="ECO:0000313" key="1">
    <source>
        <dbReference type="EMBL" id="RSN70636.1"/>
    </source>
</evidence>
<comment type="caution">
    <text evidence="1">The sequence shown here is derived from an EMBL/GenBank/DDBJ whole genome shotgun (WGS) entry which is preliminary data.</text>
</comment>
<dbReference type="AlphaFoldDB" id="A0A429GA13"/>
<dbReference type="PANTHER" id="PTHR39327:SF1">
    <property type="entry name" value="BLR5470 PROTEIN"/>
    <property type="match status" value="1"/>
</dbReference>
<sequence length="530" mass="60060">MSSSSLKVICSFLLFLLTLQVALINAANERTLIISNENDLASAKLISDWLRSRGIGVEISDEFKEGYNYYFILGGPKADRIGAIASKFLTYDDKIALLNSRDFWTFSITTKGGIVVSIAGSTRNETLKGTKALIDIGILDFLFREEASTIQFKGREEKLSYSWEFPPNTGRNYSISIEVPEDLVTFFRVKPRMKVVEFQTSSPLFTWYLMLTTPHDDQILKELAEKLDSIAEREGMRGYDRVWFVASFVQSLKYSQANEYSPTGDYPSYPLETLERGNGDCEDLSILLASLLRHEGFDSILLIMPTHAAVAVSLPKEWVKLPRVRADVRRAGDIHVALVDLMDLYEKIRDKEWPVALEIEFDNKSYFYVETTGFFKPGELPNLLQLAEAIGWPYRDFPIFLVSEKNSPIPLIYDYLTVSRKTSSGYSISLIIKLRNLGEKRADDLRLDSQLYPLGVEAGGVDANLRRLDPFEYRFEVKLNDSIIAEPIDPNGTAVYSVKFFTVSPTVGARVSLYLGSSEVDFLRIRPFRP</sequence>
<dbReference type="InterPro" id="IPR038765">
    <property type="entry name" value="Papain-like_cys_pep_sf"/>
</dbReference>
<reference evidence="1 2" key="1">
    <citation type="submission" date="2018-10" db="EMBL/GenBank/DDBJ databases">
        <title>Co-occurring genomic capacity for anaerobic methane metabolism and dissimilatory sulfite reduction discovered in the Korarchaeota.</title>
        <authorList>
            <person name="Mckay L.J."/>
            <person name="Dlakic M."/>
            <person name="Fields M.W."/>
            <person name="Delmont T.O."/>
            <person name="Eren A.M."/>
            <person name="Jay Z.J."/>
            <person name="Klingelsmith K.B."/>
            <person name="Rusch D.B."/>
            <person name="Inskeep W.P."/>
        </authorList>
    </citation>
    <scope>NUCLEOTIDE SEQUENCE [LARGE SCALE GENOMIC DNA]</scope>
    <source>
        <strain evidence="1 2">WS</strain>
    </source>
</reference>
<dbReference type="Gene3D" id="3.10.620.30">
    <property type="match status" value="1"/>
</dbReference>
<proteinExistence type="predicted"/>
<dbReference type="SUPFAM" id="SSF54001">
    <property type="entry name" value="Cysteine proteinases"/>
    <property type="match status" value="1"/>
</dbReference>
<name>A0A429GA13_9CREN</name>
<dbReference type="PANTHER" id="PTHR39327">
    <property type="match status" value="1"/>
</dbReference>
<dbReference type="RefSeq" id="WP_125740605.1">
    <property type="nucleotide sequence ID" value="NZ_RCOR01000006.1"/>
</dbReference>
<dbReference type="Proteomes" id="UP000278149">
    <property type="component" value="Unassembled WGS sequence"/>
</dbReference>
<accession>A0A429GA13</accession>